<dbReference type="EMBL" id="CAJVQC010052200">
    <property type="protein sequence ID" value="CAG8791294.1"/>
    <property type="molecule type" value="Genomic_DNA"/>
</dbReference>
<feature type="non-terminal residue" evidence="1">
    <location>
        <position position="1"/>
    </location>
</feature>
<comment type="caution">
    <text evidence="1">The sequence shown here is derived from an EMBL/GenBank/DDBJ whole genome shotgun (WGS) entry which is preliminary data.</text>
</comment>
<dbReference type="Proteomes" id="UP000789920">
    <property type="component" value="Unassembled WGS sequence"/>
</dbReference>
<name>A0ACA9RGU8_9GLOM</name>
<evidence type="ECO:0000313" key="1">
    <source>
        <dbReference type="EMBL" id="CAG8791294.1"/>
    </source>
</evidence>
<sequence>FGRSKFESITFSKMSCTALMIAEKPSLAESITKLLAPNGRYKTRRQATPVHEYVAEFRGSMCKFKFTSVKGHVYGLEFSKEYHNWSIDPLELFTARTVKAEASKSGGICHHLKQESKGVDYVILWLDCDKEGENICFEVIKNVREGMKKPPDGQPKDSRILRAKFSAITATDIRKAMNNLTFPNKNEALAVDARQEFDLKVGCAFTRFQTRFFNQKYGNLDSSVISYGPCQTPTLSFCVSRHDQIKSFSPEPFWTLSVSVTKQGTNGVQLGPEIHLSWERARVFDKNVATTYQTMVRECKEA</sequence>
<protein>
    <submittedName>
        <fullName evidence="1">11790_t:CDS:1</fullName>
    </submittedName>
</protein>
<keyword evidence="2" id="KW-1185">Reference proteome</keyword>
<reference evidence="1" key="1">
    <citation type="submission" date="2021-06" db="EMBL/GenBank/DDBJ databases">
        <authorList>
            <person name="Kallberg Y."/>
            <person name="Tangrot J."/>
            <person name="Rosling A."/>
        </authorList>
    </citation>
    <scope>NUCLEOTIDE SEQUENCE</scope>
    <source>
        <strain evidence="1">MA461A</strain>
    </source>
</reference>
<gene>
    <name evidence="1" type="ORF">RPERSI_LOCUS19201</name>
</gene>
<evidence type="ECO:0000313" key="2">
    <source>
        <dbReference type="Proteomes" id="UP000789920"/>
    </source>
</evidence>
<feature type="non-terminal residue" evidence="1">
    <location>
        <position position="302"/>
    </location>
</feature>
<organism evidence="1 2">
    <name type="scientific">Racocetra persica</name>
    <dbReference type="NCBI Taxonomy" id="160502"/>
    <lineage>
        <taxon>Eukaryota</taxon>
        <taxon>Fungi</taxon>
        <taxon>Fungi incertae sedis</taxon>
        <taxon>Mucoromycota</taxon>
        <taxon>Glomeromycotina</taxon>
        <taxon>Glomeromycetes</taxon>
        <taxon>Diversisporales</taxon>
        <taxon>Gigasporaceae</taxon>
        <taxon>Racocetra</taxon>
    </lineage>
</organism>
<proteinExistence type="predicted"/>
<accession>A0ACA9RGU8</accession>